<gene>
    <name evidence="1" type="ORF">O6H91_15G041800</name>
</gene>
<dbReference type="Proteomes" id="UP001162992">
    <property type="component" value="Chromosome 15"/>
</dbReference>
<comment type="caution">
    <text evidence="1">The sequence shown here is derived from an EMBL/GenBank/DDBJ whole genome shotgun (WGS) entry which is preliminary data.</text>
</comment>
<evidence type="ECO:0000313" key="1">
    <source>
        <dbReference type="EMBL" id="KAJ7529276.1"/>
    </source>
</evidence>
<protein>
    <submittedName>
        <fullName evidence="1">Uncharacterized protein</fullName>
    </submittedName>
</protein>
<organism evidence="1 2">
    <name type="scientific">Diphasiastrum complanatum</name>
    <name type="common">Issler's clubmoss</name>
    <name type="synonym">Lycopodium complanatum</name>
    <dbReference type="NCBI Taxonomy" id="34168"/>
    <lineage>
        <taxon>Eukaryota</taxon>
        <taxon>Viridiplantae</taxon>
        <taxon>Streptophyta</taxon>
        <taxon>Embryophyta</taxon>
        <taxon>Tracheophyta</taxon>
        <taxon>Lycopodiopsida</taxon>
        <taxon>Lycopodiales</taxon>
        <taxon>Lycopodiaceae</taxon>
        <taxon>Lycopodioideae</taxon>
        <taxon>Diphasiastrum</taxon>
    </lineage>
</organism>
<sequence length="160" mass="17834">MEHGNRALVFKEIGEVEKVLHLLHLPVLMRILSRPVHPFDLVLCSDLSVAEVFFDLGKNSETLKNTGVVAGHEGGLGIVEEIGKGVTLCSPGQRVHLDITFSYLLPYFQGSWQDYILIKEESPIPVPDKIEDDIATQFSSNPWTVYGLCKESILPREGTF</sequence>
<proteinExistence type="predicted"/>
<keyword evidence="2" id="KW-1185">Reference proteome</keyword>
<name>A0ACC2BHQ5_DIPCM</name>
<accession>A0ACC2BHQ5</accession>
<evidence type="ECO:0000313" key="2">
    <source>
        <dbReference type="Proteomes" id="UP001162992"/>
    </source>
</evidence>
<reference evidence="2" key="1">
    <citation type="journal article" date="2024" name="Proc. Natl. Acad. Sci. U.S.A.">
        <title>Extraordinary preservation of gene collinearity over three hundred million years revealed in homosporous lycophytes.</title>
        <authorList>
            <person name="Li C."/>
            <person name="Wickell D."/>
            <person name="Kuo L.Y."/>
            <person name="Chen X."/>
            <person name="Nie B."/>
            <person name="Liao X."/>
            <person name="Peng D."/>
            <person name="Ji J."/>
            <person name="Jenkins J."/>
            <person name="Williams M."/>
            <person name="Shu S."/>
            <person name="Plott C."/>
            <person name="Barry K."/>
            <person name="Rajasekar S."/>
            <person name="Grimwood J."/>
            <person name="Han X."/>
            <person name="Sun S."/>
            <person name="Hou Z."/>
            <person name="He W."/>
            <person name="Dai G."/>
            <person name="Sun C."/>
            <person name="Schmutz J."/>
            <person name="Leebens-Mack J.H."/>
            <person name="Li F.W."/>
            <person name="Wang L."/>
        </authorList>
    </citation>
    <scope>NUCLEOTIDE SEQUENCE [LARGE SCALE GENOMIC DNA]</scope>
    <source>
        <strain evidence="2">cv. PW_Plant_1</strain>
    </source>
</reference>
<dbReference type="EMBL" id="CM055106">
    <property type="protein sequence ID" value="KAJ7529276.1"/>
    <property type="molecule type" value="Genomic_DNA"/>
</dbReference>